<dbReference type="EMBL" id="CP142149">
    <property type="protein sequence ID" value="WSE27681.1"/>
    <property type="molecule type" value="Genomic_DNA"/>
</dbReference>
<sequence>MTRLPTEADAPPRPTTEAPPRRGHGVSHYLSFNRIGAVYLLILAIVLFTVKLGGVFFAGATVKQVVDNYSITAMAALALVVPLSAGVFDLSFAYTMSLTGVTTAYLVVHAGLGLGGAIAVAMLAALVVGLVNAFVVVVLKIDSLIGTLGTGSLIQAANTFITGDSPINDDKLTAPGYAHIAQASWAGITIPVVYAIVLAAVIWHVQEHTVTGRRLYATGFNERAARLAGVPTFRLRFTSLVAGALIAGFTGIVLGSSVGTGDPASGTPYLLPAFAAVFLGATQFKEGRFNAGGTVLAVVLLGTGDTGLALAGAATWASNTFTGIVLIAALAVTGKQRGTLRGIKRRLRRTAEPVS</sequence>
<evidence type="ECO:0000256" key="7">
    <source>
        <dbReference type="ARBA" id="ARBA00023136"/>
    </source>
</evidence>
<evidence type="ECO:0000256" key="4">
    <source>
        <dbReference type="ARBA" id="ARBA00022519"/>
    </source>
</evidence>
<feature type="transmembrane region" description="Helical" evidence="9">
    <location>
        <begin position="233"/>
        <end position="254"/>
    </location>
</feature>
<evidence type="ECO:0000256" key="2">
    <source>
        <dbReference type="ARBA" id="ARBA00022448"/>
    </source>
</evidence>
<keyword evidence="2" id="KW-0813">Transport</keyword>
<feature type="transmembrane region" description="Helical" evidence="9">
    <location>
        <begin position="114"/>
        <end position="137"/>
    </location>
</feature>
<keyword evidence="11" id="KW-1185">Reference proteome</keyword>
<feature type="transmembrane region" description="Helical" evidence="9">
    <location>
        <begin position="291"/>
        <end position="310"/>
    </location>
</feature>
<dbReference type="PANTHER" id="PTHR32196">
    <property type="entry name" value="ABC TRANSPORTER PERMEASE PROTEIN YPHD-RELATED-RELATED"/>
    <property type="match status" value="1"/>
</dbReference>
<feature type="transmembrane region" description="Helical" evidence="9">
    <location>
        <begin position="266"/>
        <end position="284"/>
    </location>
</feature>
<dbReference type="InterPro" id="IPR001851">
    <property type="entry name" value="ABC_transp_permease"/>
</dbReference>
<evidence type="ECO:0000256" key="6">
    <source>
        <dbReference type="ARBA" id="ARBA00022989"/>
    </source>
</evidence>
<protein>
    <submittedName>
        <fullName evidence="10">ABC transporter permease</fullName>
    </submittedName>
</protein>
<dbReference type="PANTHER" id="PTHR32196:SF21">
    <property type="entry name" value="ABC TRANSPORTER PERMEASE PROTEIN YPHD-RELATED"/>
    <property type="match status" value="1"/>
</dbReference>
<feature type="transmembrane region" description="Helical" evidence="9">
    <location>
        <begin position="144"/>
        <end position="163"/>
    </location>
</feature>
<dbReference type="CDD" id="cd06579">
    <property type="entry name" value="TM_PBP1_transp_AraH_like"/>
    <property type="match status" value="1"/>
</dbReference>
<keyword evidence="4" id="KW-0997">Cell inner membrane</keyword>
<feature type="transmembrane region" description="Helical" evidence="9">
    <location>
        <begin position="37"/>
        <end position="59"/>
    </location>
</feature>
<evidence type="ECO:0000313" key="11">
    <source>
        <dbReference type="Proteomes" id="UP001330812"/>
    </source>
</evidence>
<feature type="region of interest" description="Disordered" evidence="8">
    <location>
        <begin position="1"/>
        <end position="23"/>
    </location>
</feature>
<organism evidence="10 11">
    <name type="scientific">Amycolatopsis rhabdoformis</name>
    <dbReference type="NCBI Taxonomy" id="1448059"/>
    <lineage>
        <taxon>Bacteria</taxon>
        <taxon>Bacillati</taxon>
        <taxon>Actinomycetota</taxon>
        <taxon>Actinomycetes</taxon>
        <taxon>Pseudonocardiales</taxon>
        <taxon>Pseudonocardiaceae</taxon>
        <taxon>Amycolatopsis</taxon>
    </lineage>
</organism>
<evidence type="ECO:0000256" key="1">
    <source>
        <dbReference type="ARBA" id="ARBA00004651"/>
    </source>
</evidence>
<keyword evidence="5 9" id="KW-0812">Transmembrane</keyword>
<name>A0ABZ1I1A8_9PSEU</name>
<keyword evidence="3" id="KW-1003">Cell membrane</keyword>
<feature type="transmembrane region" description="Helical" evidence="9">
    <location>
        <begin position="316"/>
        <end position="334"/>
    </location>
</feature>
<dbReference type="Pfam" id="PF02653">
    <property type="entry name" value="BPD_transp_2"/>
    <property type="match status" value="1"/>
</dbReference>
<evidence type="ECO:0000256" key="3">
    <source>
        <dbReference type="ARBA" id="ARBA00022475"/>
    </source>
</evidence>
<accession>A0ABZ1I1A8</accession>
<dbReference type="Proteomes" id="UP001330812">
    <property type="component" value="Chromosome"/>
</dbReference>
<evidence type="ECO:0000313" key="10">
    <source>
        <dbReference type="EMBL" id="WSE27681.1"/>
    </source>
</evidence>
<proteinExistence type="predicted"/>
<dbReference type="RefSeq" id="WP_326566692.1">
    <property type="nucleotide sequence ID" value="NZ_CP142149.1"/>
</dbReference>
<evidence type="ECO:0000256" key="5">
    <source>
        <dbReference type="ARBA" id="ARBA00022692"/>
    </source>
</evidence>
<evidence type="ECO:0000256" key="8">
    <source>
        <dbReference type="SAM" id="MobiDB-lite"/>
    </source>
</evidence>
<gene>
    <name evidence="10" type="ORF">VSH64_33180</name>
</gene>
<keyword evidence="6 9" id="KW-1133">Transmembrane helix</keyword>
<feature type="transmembrane region" description="Helical" evidence="9">
    <location>
        <begin position="183"/>
        <end position="205"/>
    </location>
</feature>
<feature type="transmembrane region" description="Helical" evidence="9">
    <location>
        <begin position="71"/>
        <end position="94"/>
    </location>
</feature>
<reference evidence="10 11" key="1">
    <citation type="journal article" date="2015" name="Int. J. Syst. Evol. Microbiol.">
        <title>Amycolatopsis rhabdoformis sp. nov., an actinomycete isolated from a tropical forest soil.</title>
        <authorList>
            <person name="Souza W.R."/>
            <person name="Silva R.E."/>
            <person name="Goodfellow M."/>
            <person name="Busarakam K."/>
            <person name="Figueiro F.S."/>
            <person name="Ferreira D."/>
            <person name="Rodrigues-Filho E."/>
            <person name="Moraes L.A.B."/>
            <person name="Zucchi T.D."/>
        </authorList>
    </citation>
    <scope>NUCLEOTIDE SEQUENCE [LARGE SCALE GENOMIC DNA]</scope>
    <source>
        <strain evidence="10 11">NCIMB 14900</strain>
    </source>
</reference>
<evidence type="ECO:0000256" key="9">
    <source>
        <dbReference type="SAM" id="Phobius"/>
    </source>
</evidence>
<comment type="subcellular location">
    <subcellularLocation>
        <location evidence="1">Cell membrane</location>
        <topology evidence="1">Multi-pass membrane protein</topology>
    </subcellularLocation>
</comment>
<keyword evidence="7 9" id="KW-0472">Membrane</keyword>